<dbReference type="Gene3D" id="3.40.50.720">
    <property type="entry name" value="NAD(P)-binding Rossmann-like Domain"/>
    <property type="match status" value="1"/>
</dbReference>
<accession>A0A931F6Q1</accession>
<keyword evidence="1" id="KW-0560">Oxidoreductase</keyword>
<dbReference type="EMBL" id="JADOGI010000278">
    <property type="protein sequence ID" value="MBF8193371.1"/>
    <property type="molecule type" value="Genomic_DNA"/>
</dbReference>
<name>A0A931F6Q1_9ACTN</name>
<evidence type="ECO:0000259" key="3">
    <source>
        <dbReference type="Pfam" id="PF22725"/>
    </source>
</evidence>
<organism evidence="4 5">
    <name type="scientific">Nonomuraea cypriaca</name>
    <dbReference type="NCBI Taxonomy" id="1187855"/>
    <lineage>
        <taxon>Bacteria</taxon>
        <taxon>Bacillati</taxon>
        <taxon>Actinomycetota</taxon>
        <taxon>Actinomycetes</taxon>
        <taxon>Streptosporangiales</taxon>
        <taxon>Streptosporangiaceae</taxon>
        <taxon>Nonomuraea</taxon>
    </lineage>
</organism>
<dbReference type="RefSeq" id="WP_195902238.1">
    <property type="nucleotide sequence ID" value="NZ_JADOGI010000278.1"/>
</dbReference>
<dbReference type="InterPro" id="IPR050463">
    <property type="entry name" value="Gfo/Idh/MocA_oxidrdct_glycsds"/>
</dbReference>
<dbReference type="PANTHER" id="PTHR43818">
    <property type="entry name" value="BCDNA.GH03377"/>
    <property type="match status" value="1"/>
</dbReference>
<feature type="domain" description="Gfo/Idh/MocA-like oxidoreductase N-terminal" evidence="2">
    <location>
        <begin position="8"/>
        <end position="133"/>
    </location>
</feature>
<keyword evidence="5" id="KW-1185">Reference proteome</keyword>
<evidence type="ECO:0000313" key="5">
    <source>
        <dbReference type="Proteomes" id="UP000605361"/>
    </source>
</evidence>
<dbReference type="PANTHER" id="PTHR43818:SF11">
    <property type="entry name" value="BCDNA.GH03377"/>
    <property type="match status" value="1"/>
</dbReference>
<dbReference type="SUPFAM" id="SSF51735">
    <property type="entry name" value="NAD(P)-binding Rossmann-fold domains"/>
    <property type="match status" value="1"/>
</dbReference>
<dbReference type="Pfam" id="PF01408">
    <property type="entry name" value="GFO_IDH_MocA"/>
    <property type="match status" value="1"/>
</dbReference>
<evidence type="ECO:0000313" key="4">
    <source>
        <dbReference type="EMBL" id="MBF8193371.1"/>
    </source>
</evidence>
<dbReference type="InterPro" id="IPR000683">
    <property type="entry name" value="Gfo/Idh/MocA-like_OxRdtase_N"/>
</dbReference>
<dbReference type="Proteomes" id="UP000605361">
    <property type="component" value="Unassembled WGS sequence"/>
</dbReference>
<evidence type="ECO:0000259" key="2">
    <source>
        <dbReference type="Pfam" id="PF01408"/>
    </source>
</evidence>
<comment type="caution">
    <text evidence="4">The sequence shown here is derived from an EMBL/GenBank/DDBJ whole genome shotgun (WGS) entry which is preliminary data.</text>
</comment>
<dbReference type="Gene3D" id="3.30.360.10">
    <property type="entry name" value="Dihydrodipicolinate Reductase, domain 2"/>
    <property type="match status" value="1"/>
</dbReference>
<dbReference type="SUPFAM" id="SSF55347">
    <property type="entry name" value="Glyceraldehyde-3-phosphate dehydrogenase-like, C-terminal domain"/>
    <property type="match status" value="1"/>
</dbReference>
<feature type="domain" description="GFO/IDH/MocA-like oxidoreductase" evidence="3">
    <location>
        <begin position="162"/>
        <end position="297"/>
    </location>
</feature>
<sequence length="429" mass="46363">MENSERLGVGIVGAGFMANFHVTSWTGVRDADVVAVHSPRAESAQALADRCRELRVGDARAYTELPELVRDPRVDAVWVVAPNHARLAVVETIAGEVTSGRASLVGVAVEKPLGRDLAEARRVLELVEGAGLRHAYLENQVYAPALTRGHELLWARGAAPAGTPYLARCAEEHSGPHAAWFWDGTRQGGGVLSDMMCHSIEAGRYLLTPPGADQSDWLTPVSVSAQIASLKWSRKRHAAQLTERFGGAVDYTRRPAEDYAHATIMFRNGDGDEAVVEATTSWSYVGPGLRLTFELLGPEYSMSASTLSTEAQLFLSREIRSPEAEDLVEKQGAEQGLLPIVSDEALTYGYTTENRAVTADFLAGRQPRESLKHGVEVSELMMAAYLSAETGETVRFPVANLDTFVPQVAQGTWRPGVSETVVHRGGGSS</sequence>
<protein>
    <submittedName>
        <fullName evidence="4">Gfo/Idh/MocA family oxidoreductase</fullName>
    </submittedName>
</protein>
<dbReference type="GO" id="GO:0016491">
    <property type="term" value="F:oxidoreductase activity"/>
    <property type="evidence" value="ECO:0007669"/>
    <property type="project" value="UniProtKB-KW"/>
</dbReference>
<evidence type="ECO:0000256" key="1">
    <source>
        <dbReference type="ARBA" id="ARBA00023002"/>
    </source>
</evidence>
<proteinExistence type="predicted"/>
<dbReference type="InterPro" id="IPR055170">
    <property type="entry name" value="GFO_IDH_MocA-like_dom"/>
</dbReference>
<reference evidence="4" key="1">
    <citation type="submission" date="2020-11" db="EMBL/GenBank/DDBJ databases">
        <title>Whole-genome analyses of Nonomuraea sp. K274.</title>
        <authorList>
            <person name="Veyisoglu A."/>
        </authorList>
    </citation>
    <scope>NUCLEOTIDE SEQUENCE</scope>
    <source>
        <strain evidence="4">K274</strain>
    </source>
</reference>
<dbReference type="InterPro" id="IPR036291">
    <property type="entry name" value="NAD(P)-bd_dom_sf"/>
</dbReference>
<gene>
    <name evidence="4" type="ORF">ITP53_48415</name>
</gene>
<dbReference type="Pfam" id="PF22725">
    <property type="entry name" value="GFO_IDH_MocA_C3"/>
    <property type="match status" value="1"/>
</dbReference>
<dbReference type="GO" id="GO:0000166">
    <property type="term" value="F:nucleotide binding"/>
    <property type="evidence" value="ECO:0007669"/>
    <property type="project" value="InterPro"/>
</dbReference>
<dbReference type="AlphaFoldDB" id="A0A931F6Q1"/>